<dbReference type="EMBL" id="LR796980">
    <property type="protein sequence ID" value="CAB4179060.1"/>
    <property type="molecule type" value="Genomic_DNA"/>
</dbReference>
<dbReference type="EMBL" id="LR797130">
    <property type="protein sequence ID" value="CAB4188797.1"/>
    <property type="molecule type" value="Genomic_DNA"/>
</dbReference>
<dbReference type="EMBL" id="LR796709">
    <property type="protein sequence ID" value="CAB4161085.1"/>
    <property type="molecule type" value="Genomic_DNA"/>
</dbReference>
<dbReference type="EMBL" id="LR798423">
    <property type="protein sequence ID" value="CAB5230750.1"/>
    <property type="molecule type" value="Genomic_DNA"/>
</dbReference>
<evidence type="ECO:0000313" key="11">
    <source>
        <dbReference type="EMBL" id="CAB5230750.1"/>
    </source>
</evidence>
<dbReference type="EMBL" id="LR797180">
    <property type="protein sequence ID" value="CAB4191938.1"/>
    <property type="molecule type" value="Genomic_DNA"/>
</dbReference>
<gene>
    <name evidence="6" type="ORF">UFOVP1031_26</name>
    <name evidence="7" type="ORF">UFOVP1172_109</name>
    <name evidence="8" type="ORF">UFOVP1240_14</name>
    <name evidence="9" type="ORF">UFOVP1486_71</name>
    <name evidence="11" type="ORF">UFOVP1578_98</name>
    <name evidence="10" type="ORF">UFOVP1630_90</name>
    <name evidence="1" type="ORF">UFOVP288_31</name>
    <name evidence="2" type="ORF">UFOVP483_8</name>
    <name evidence="3" type="ORF">UFOVP573_84</name>
    <name evidence="4" type="ORF">UFOVP769_31</name>
    <name evidence="5" type="ORF">UFOVP962_156</name>
</gene>
<dbReference type="EMBL" id="LR797492">
    <property type="protein sequence ID" value="CAB4220149.1"/>
    <property type="molecule type" value="Genomic_DNA"/>
</dbReference>
<dbReference type="EMBL" id="LR796917">
    <property type="protein sequence ID" value="CAB4175359.1"/>
    <property type="molecule type" value="Genomic_DNA"/>
</dbReference>
<evidence type="ECO:0000313" key="5">
    <source>
        <dbReference type="EMBL" id="CAB4175359.1"/>
    </source>
</evidence>
<name>A0A6J5PU07_9CAUD</name>
<reference evidence="5" key="1">
    <citation type="submission" date="2020-05" db="EMBL/GenBank/DDBJ databases">
        <authorList>
            <person name="Chiriac C."/>
            <person name="Salcher M."/>
            <person name="Ghai R."/>
            <person name="Kavagutti S V."/>
        </authorList>
    </citation>
    <scope>NUCLEOTIDE SEQUENCE</scope>
</reference>
<evidence type="ECO:0000313" key="1">
    <source>
        <dbReference type="EMBL" id="CAB4135629.1"/>
    </source>
</evidence>
<accession>A0A6J5PU07</accession>
<evidence type="ECO:0000313" key="9">
    <source>
        <dbReference type="EMBL" id="CAB4216127.1"/>
    </source>
</evidence>
<evidence type="ECO:0000313" key="2">
    <source>
        <dbReference type="EMBL" id="CAB4146046.1"/>
    </source>
</evidence>
<evidence type="ECO:0000313" key="3">
    <source>
        <dbReference type="EMBL" id="CAB4150962.1"/>
    </source>
</evidence>
<dbReference type="EMBL" id="LR797434">
    <property type="protein sequence ID" value="CAB4216127.1"/>
    <property type="molecule type" value="Genomic_DNA"/>
</dbReference>
<evidence type="ECO:0000313" key="6">
    <source>
        <dbReference type="EMBL" id="CAB4179060.1"/>
    </source>
</evidence>
<dbReference type="EMBL" id="LR796548">
    <property type="protein sequence ID" value="CAB4150962.1"/>
    <property type="molecule type" value="Genomic_DNA"/>
</dbReference>
<proteinExistence type="predicted"/>
<evidence type="ECO:0000313" key="7">
    <source>
        <dbReference type="EMBL" id="CAB4188797.1"/>
    </source>
</evidence>
<evidence type="ECO:0000313" key="8">
    <source>
        <dbReference type="EMBL" id="CAB4191938.1"/>
    </source>
</evidence>
<evidence type="ECO:0000313" key="10">
    <source>
        <dbReference type="EMBL" id="CAB4220149.1"/>
    </source>
</evidence>
<organism evidence="5">
    <name type="scientific">uncultured Caudovirales phage</name>
    <dbReference type="NCBI Taxonomy" id="2100421"/>
    <lineage>
        <taxon>Viruses</taxon>
        <taxon>Duplodnaviria</taxon>
        <taxon>Heunggongvirae</taxon>
        <taxon>Uroviricota</taxon>
        <taxon>Caudoviricetes</taxon>
        <taxon>Peduoviridae</taxon>
        <taxon>Maltschvirus</taxon>
        <taxon>Maltschvirus maltsch</taxon>
    </lineage>
</organism>
<sequence length="101" mass="11746">MEVTGLELIKFFKESCKKSNKLFIPDSPRQESVADALAEFYKKEELFDAVKLFIKSKTGPFLVFDFAIESRSYVDKTKFESKSVNAFKEIVEQTKKRMESE</sequence>
<evidence type="ECO:0000313" key="4">
    <source>
        <dbReference type="EMBL" id="CAB4161085.1"/>
    </source>
</evidence>
<dbReference type="EMBL" id="LR796461">
    <property type="protein sequence ID" value="CAB4146046.1"/>
    <property type="molecule type" value="Genomic_DNA"/>
</dbReference>
<dbReference type="EMBL" id="LR796305">
    <property type="protein sequence ID" value="CAB4135629.1"/>
    <property type="molecule type" value="Genomic_DNA"/>
</dbReference>
<protein>
    <submittedName>
        <fullName evidence="5">Uncharacterized protein</fullName>
    </submittedName>
</protein>